<feature type="domain" description="GH16" evidence="3">
    <location>
        <begin position="9"/>
        <end position="290"/>
    </location>
</feature>
<gene>
    <name evidence="4" type="ORF">RB602_02095</name>
</gene>
<feature type="compositionally biased region" description="Polar residues" evidence="2">
    <location>
        <begin position="1"/>
        <end position="25"/>
    </location>
</feature>
<dbReference type="Pfam" id="PF00722">
    <property type="entry name" value="Glyco_hydro_16"/>
    <property type="match status" value="1"/>
</dbReference>
<dbReference type="InterPro" id="IPR000757">
    <property type="entry name" value="Beta-glucanase-like"/>
</dbReference>
<dbReference type="RefSeq" id="WP_317082522.1">
    <property type="nucleotide sequence ID" value="NZ_CP136594.1"/>
</dbReference>
<protein>
    <submittedName>
        <fullName evidence="4">Glycoside hydrolase family 16 protein</fullName>
    </submittedName>
</protein>
<dbReference type="SUPFAM" id="SSF49899">
    <property type="entry name" value="Concanavalin A-like lectins/glucanases"/>
    <property type="match status" value="1"/>
</dbReference>
<dbReference type="KEGG" id="acoa:RB602_02095"/>
<keyword evidence="5" id="KW-1185">Reference proteome</keyword>
<keyword evidence="4" id="KW-0378">Hydrolase</keyword>
<feature type="region of interest" description="Disordered" evidence="2">
    <location>
        <begin position="1"/>
        <end position="31"/>
    </location>
</feature>
<dbReference type="PANTHER" id="PTHR10963">
    <property type="entry name" value="GLYCOSYL HYDROLASE-RELATED"/>
    <property type="match status" value="1"/>
</dbReference>
<dbReference type="GO" id="GO:0004553">
    <property type="term" value="F:hydrolase activity, hydrolyzing O-glycosyl compounds"/>
    <property type="evidence" value="ECO:0007669"/>
    <property type="project" value="InterPro"/>
</dbReference>
<sequence length="296" mass="33049">MLTASAQAQDSAVSPQPETASQAPAQDQAGESVATNIPNGYALVWSDEFSTPGLPDPAKWKYDTFRNKQGWFNNEKQYYSANRAENARIESGNLIIEARKEALDPALFPDWGGQEFSSARLITQGLGDWTYGFFEIRAKLPCGVGTWPAIWMLPSDPDIEWPEGGEIDIMEHVGFEPGVIHHSVHTTAFNFSRGTQMTSKHELESACDAMHKYQLLWTSDFMMFGVDDKPKFLFKKESSKRSRWPFDRPQHLLLNIAIGGSWGGQKGIADDAVPARMEIDYVRVYQPTAPAAQKGE</sequence>
<dbReference type="CDD" id="cd08023">
    <property type="entry name" value="GH16_laminarinase_like"/>
    <property type="match status" value="1"/>
</dbReference>
<evidence type="ECO:0000313" key="4">
    <source>
        <dbReference type="EMBL" id="WOE75527.1"/>
    </source>
</evidence>
<dbReference type="AlphaFoldDB" id="A0AA97I0Z7"/>
<evidence type="ECO:0000259" key="3">
    <source>
        <dbReference type="PROSITE" id="PS51762"/>
    </source>
</evidence>
<evidence type="ECO:0000256" key="2">
    <source>
        <dbReference type="SAM" id="MobiDB-lite"/>
    </source>
</evidence>
<dbReference type="GO" id="GO:0005975">
    <property type="term" value="P:carbohydrate metabolic process"/>
    <property type="evidence" value="ECO:0007669"/>
    <property type="project" value="InterPro"/>
</dbReference>
<evidence type="ECO:0000256" key="1">
    <source>
        <dbReference type="ARBA" id="ARBA00006865"/>
    </source>
</evidence>
<dbReference type="InterPro" id="IPR050546">
    <property type="entry name" value="Glycosyl_Hydrlase_16"/>
</dbReference>
<dbReference type="Gene3D" id="2.60.120.200">
    <property type="match status" value="1"/>
</dbReference>
<evidence type="ECO:0000313" key="5">
    <source>
        <dbReference type="Proteomes" id="UP001302429"/>
    </source>
</evidence>
<accession>A0AA97I0Z7</accession>
<dbReference type="Proteomes" id="UP001302429">
    <property type="component" value="Chromosome"/>
</dbReference>
<reference evidence="4 5" key="1">
    <citation type="submission" date="2023-10" db="EMBL/GenBank/DDBJ databases">
        <title>Complete genome sequence of a Sphingomonadaceae bacterium.</title>
        <authorList>
            <person name="Yan C."/>
        </authorList>
    </citation>
    <scope>NUCLEOTIDE SEQUENCE [LARGE SCALE GENOMIC DNA]</scope>
    <source>
        <strain evidence="4 5">SCSIO 66989</strain>
    </source>
</reference>
<dbReference type="InterPro" id="IPR013320">
    <property type="entry name" value="ConA-like_dom_sf"/>
</dbReference>
<dbReference type="PANTHER" id="PTHR10963:SF55">
    <property type="entry name" value="GLYCOSIDE HYDROLASE FAMILY 16 PROTEIN"/>
    <property type="match status" value="1"/>
</dbReference>
<organism evidence="4 5">
    <name type="scientific">Alterisphingorhabdus coralli</name>
    <dbReference type="NCBI Taxonomy" id="3071408"/>
    <lineage>
        <taxon>Bacteria</taxon>
        <taxon>Pseudomonadati</taxon>
        <taxon>Pseudomonadota</taxon>
        <taxon>Alphaproteobacteria</taxon>
        <taxon>Sphingomonadales</taxon>
        <taxon>Sphingomonadaceae</taxon>
        <taxon>Alterisphingorhabdus (ex Yan et al. 2024)</taxon>
    </lineage>
</organism>
<dbReference type="PROSITE" id="PS51762">
    <property type="entry name" value="GH16_2"/>
    <property type="match status" value="1"/>
</dbReference>
<comment type="similarity">
    <text evidence="1">Belongs to the glycosyl hydrolase 16 family.</text>
</comment>
<proteinExistence type="inferred from homology"/>
<dbReference type="EMBL" id="CP136594">
    <property type="protein sequence ID" value="WOE75527.1"/>
    <property type="molecule type" value="Genomic_DNA"/>
</dbReference>
<name>A0AA97I0Z7_9SPHN</name>